<dbReference type="GO" id="GO:0015658">
    <property type="term" value="F:branched-chain amino acid transmembrane transporter activity"/>
    <property type="evidence" value="ECO:0007669"/>
    <property type="project" value="TreeGrafter"/>
</dbReference>
<keyword evidence="5" id="KW-0029">Amino-acid transport</keyword>
<evidence type="ECO:0000256" key="1">
    <source>
        <dbReference type="ARBA" id="ARBA00005417"/>
    </source>
</evidence>
<dbReference type="InterPro" id="IPR052156">
    <property type="entry name" value="BCAA_Transport_ATP-bd_LivF"/>
</dbReference>
<dbReference type="RefSeq" id="WP_045778997.1">
    <property type="nucleotide sequence ID" value="NZ_LAJX01000089.1"/>
</dbReference>
<proteinExistence type="inferred from homology"/>
<reference evidence="8" key="1">
    <citation type="submission" date="2015-03" db="EMBL/GenBank/DDBJ databases">
        <title>Draft genome sequence of a novel methanotroph (Sn10-6) isolated from flooded ricefield rhizosphere in India.</title>
        <authorList>
            <person name="Pandit P.S."/>
            <person name="Pore S.D."/>
            <person name="Arora P."/>
            <person name="Kapse N.G."/>
            <person name="Dhakephalkar P.K."/>
            <person name="Rahalkar M.C."/>
        </authorList>
    </citation>
    <scope>NUCLEOTIDE SEQUENCE [LARGE SCALE GENOMIC DNA]</scope>
    <source>
        <strain evidence="8">Sn10-6</strain>
    </source>
</reference>
<sequence length="258" mass="28104">MLTINALEQYYGESHTLWDLSLDVPKGSCLCLMGRNGVGKTTLLKAVMGLIPVRSGSIRFDGEALAFAKPELRAGLGIGYVPQGREIFPLLTVEENLKIGLRAAKRLGIKKIPDHIFDIFPVLKQMLNRRGGDLSGGQQQQLAIGRALVLNPKLLILDEPTEGIQPNIVSEIGDVIIRLNRARGIATPKVNTAAVGEVHQAISMINRDLGVTVLLVEQKLPFARKVADKFCIMDRGRTVATGAMGELTDAMVKRYLTV</sequence>
<accession>A0A0F3IJS5</accession>
<name>A0A0F3IJS5_9GAMM</name>
<evidence type="ECO:0000313" key="8">
    <source>
        <dbReference type="Proteomes" id="UP000033684"/>
    </source>
</evidence>
<evidence type="ECO:0000256" key="4">
    <source>
        <dbReference type="ARBA" id="ARBA00022840"/>
    </source>
</evidence>
<dbReference type="AlphaFoldDB" id="A0A0F3IJS5"/>
<comment type="caution">
    <text evidence="7">The sequence shown here is derived from an EMBL/GenBank/DDBJ whole genome shotgun (WGS) entry which is preliminary data.</text>
</comment>
<keyword evidence="4 7" id="KW-0067">ATP-binding</keyword>
<dbReference type="Proteomes" id="UP000033684">
    <property type="component" value="Unassembled WGS sequence"/>
</dbReference>
<evidence type="ECO:0000313" key="7">
    <source>
        <dbReference type="EMBL" id="KJV06773.1"/>
    </source>
</evidence>
<dbReference type="Gene3D" id="3.40.50.300">
    <property type="entry name" value="P-loop containing nucleotide triphosphate hydrolases"/>
    <property type="match status" value="1"/>
</dbReference>
<dbReference type="PANTHER" id="PTHR43820:SF5">
    <property type="entry name" value="HIGH-AFFINITY BRANCHED-CHAIN AMINO ACID TRANSPORT ATP-BINDING PROTEIN"/>
    <property type="match status" value="1"/>
</dbReference>
<keyword evidence="8" id="KW-1185">Reference proteome</keyword>
<dbReference type="EMBL" id="LAJX01000089">
    <property type="protein sequence ID" value="KJV06773.1"/>
    <property type="molecule type" value="Genomic_DNA"/>
</dbReference>
<evidence type="ECO:0000256" key="2">
    <source>
        <dbReference type="ARBA" id="ARBA00022448"/>
    </source>
</evidence>
<gene>
    <name evidence="7" type="ORF">VZ94_09160</name>
</gene>
<dbReference type="PATRIC" id="fig|1632867.3.peg.5601"/>
<dbReference type="CDD" id="cd03224">
    <property type="entry name" value="ABC_TM1139_LivF_branched"/>
    <property type="match status" value="1"/>
</dbReference>
<dbReference type="InterPro" id="IPR027417">
    <property type="entry name" value="P-loop_NTPase"/>
</dbReference>
<dbReference type="InterPro" id="IPR003593">
    <property type="entry name" value="AAA+_ATPase"/>
</dbReference>
<dbReference type="PROSITE" id="PS50893">
    <property type="entry name" value="ABC_TRANSPORTER_2"/>
    <property type="match status" value="1"/>
</dbReference>
<dbReference type="SUPFAM" id="SSF52540">
    <property type="entry name" value="P-loop containing nucleoside triphosphate hydrolases"/>
    <property type="match status" value="2"/>
</dbReference>
<evidence type="ECO:0000256" key="3">
    <source>
        <dbReference type="ARBA" id="ARBA00022741"/>
    </source>
</evidence>
<evidence type="ECO:0000256" key="5">
    <source>
        <dbReference type="ARBA" id="ARBA00022970"/>
    </source>
</evidence>
<feature type="domain" description="ABC transporter" evidence="6">
    <location>
        <begin position="2"/>
        <end position="258"/>
    </location>
</feature>
<comment type="similarity">
    <text evidence="1">Belongs to the ABC transporter superfamily.</text>
</comment>
<dbReference type="GO" id="GO:0005524">
    <property type="term" value="F:ATP binding"/>
    <property type="evidence" value="ECO:0007669"/>
    <property type="project" value="UniProtKB-KW"/>
</dbReference>
<keyword evidence="3" id="KW-0547">Nucleotide-binding</keyword>
<keyword evidence="2" id="KW-0813">Transport</keyword>
<protein>
    <submittedName>
        <fullName evidence="7">Urea ABC transporter ATP-binding protein</fullName>
    </submittedName>
</protein>
<evidence type="ECO:0000259" key="6">
    <source>
        <dbReference type="PROSITE" id="PS50893"/>
    </source>
</evidence>
<dbReference type="PANTHER" id="PTHR43820">
    <property type="entry name" value="HIGH-AFFINITY BRANCHED-CHAIN AMINO ACID TRANSPORT ATP-BINDING PROTEIN LIVF"/>
    <property type="match status" value="1"/>
</dbReference>
<dbReference type="GO" id="GO:0015807">
    <property type="term" value="P:L-amino acid transport"/>
    <property type="evidence" value="ECO:0007669"/>
    <property type="project" value="TreeGrafter"/>
</dbReference>
<organism evidence="7 8">
    <name type="scientific">Methylocucumis oryzae</name>
    <dbReference type="NCBI Taxonomy" id="1632867"/>
    <lineage>
        <taxon>Bacteria</taxon>
        <taxon>Pseudomonadati</taxon>
        <taxon>Pseudomonadota</taxon>
        <taxon>Gammaproteobacteria</taxon>
        <taxon>Methylococcales</taxon>
        <taxon>Methylococcaceae</taxon>
        <taxon>Methylocucumis</taxon>
    </lineage>
</organism>
<dbReference type="InterPro" id="IPR003439">
    <property type="entry name" value="ABC_transporter-like_ATP-bd"/>
</dbReference>
<dbReference type="SMART" id="SM00382">
    <property type="entry name" value="AAA"/>
    <property type="match status" value="1"/>
</dbReference>
<dbReference type="OrthoDB" id="9776369at2"/>
<reference evidence="7 8" key="2">
    <citation type="journal article" date="2016" name="Microb. Ecol.">
        <title>Genome Characteristics of a Novel Type I Methanotroph (Sn10-6) Isolated from a Flooded Indian Rice Field.</title>
        <authorList>
            <person name="Rahalkar M.C."/>
            <person name="Pandit P.S."/>
            <person name="Dhakephalkar P.K."/>
            <person name="Pore S."/>
            <person name="Arora P."/>
            <person name="Kapse N."/>
        </authorList>
    </citation>
    <scope>NUCLEOTIDE SEQUENCE [LARGE SCALE GENOMIC DNA]</scope>
    <source>
        <strain evidence="7 8">Sn10-6</strain>
    </source>
</reference>
<dbReference type="GO" id="GO:0016887">
    <property type="term" value="F:ATP hydrolysis activity"/>
    <property type="evidence" value="ECO:0007669"/>
    <property type="project" value="InterPro"/>
</dbReference>
<dbReference type="Pfam" id="PF00005">
    <property type="entry name" value="ABC_tran"/>
    <property type="match status" value="1"/>
</dbReference>